<evidence type="ECO:0000256" key="2">
    <source>
        <dbReference type="PROSITE-ProRule" id="PRU00703"/>
    </source>
</evidence>
<feature type="domain" description="CBS" evidence="3">
    <location>
        <begin position="143"/>
        <end position="197"/>
    </location>
</feature>
<accession>A0ABV4JZV6</accession>
<dbReference type="InterPro" id="IPR051257">
    <property type="entry name" value="Diverse_CBS-Domain"/>
</dbReference>
<dbReference type="Pfam" id="PF00571">
    <property type="entry name" value="CBS"/>
    <property type="match status" value="2"/>
</dbReference>
<dbReference type="PANTHER" id="PTHR43080">
    <property type="entry name" value="CBS DOMAIN-CONTAINING PROTEIN CBSX3, MITOCHONDRIAL"/>
    <property type="match status" value="1"/>
</dbReference>
<dbReference type="Proteomes" id="UP001568358">
    <property type="component" value="Unassembled WGS sequence"/>
</dbReference>
<organism evidence="4 5">
    <name type="scientific">Halodesulfovibrio aestuarii</name>
    <dbReference type="NCBI Taxonomy" id="126333"/>
    <lineage>
        <taxon>Bacteria</taxon>
        <taxon>Pseudomonadati</taxon>
        <taxon>Thermodesulfobacteriota</taxon>
        <taxon>Desulfovibrionia</taxon>
        <taxon>Desulfovibrionales</taxon>
        <taxon>Desulfovibrionaceae</taxon>
        <taxon>Halodesulfovibrio</taxon>
    </lineage>
</organism>
<dbReference type="CDD" id="cd04586">
    <property type="entry name" value="CBS_pair_BON_assoc"/>
    <property type="match status" value="1"/>
</dbReference>
<dbReference type="RefSeq" id="WP_371151319.1">
    <property type="nucleotide sequence ID" value="NZ_JBFSOO010000024.1"/>
</dbReference>
<dbReference type="SMART" id="SM00116">
    <property type="entry name" value="CBS"/>
    <property type="match status" value="2"/>
</dbReference>
<dbReference type="EMBL" id="JBFSOO010000024">
    <property type="protein sequence ID" value="MEZ6855073.1"/>
    <property type="molecule type" value="Genomic_DNA"/>
</dbReference>
<evidence type="ECO:0000259" key="3">
    <source>
        <dbReference type="PROSITE" id="PS51371"/>
    </source>
</evidence>
<evidence type="ECO:0000313" key="5">
    <source>
        <dbReference type="Proteomes" id="UP001568358"/>
    </source>
</evidence>
<dbReference type="InterPro" id="IPR000644">
    <property type="entry name" value="CBS_dom"/>
</dbReference>
<protein>
    <submittedName>
        <fullName evidence="4">CBS domain-containing protein</fullName>
    </submittedName>
</protein>
<dbReference type="PANTHER" id="PTHR43080:SF26">
    <property type="entry name" value="REGULATORY PROTEIN"/>
    <property type="match status" value="1"/>
</dbReference>
<reference evidence="4 5" key="1">
    <citation type="submission" date="2024-07" db="EMBL/GenBank/DDBJ databases">
        <title>Active virus-host system and metabolic interactions in a Lokiarchaeon culture.</title>
        <authorList>
            <person name="Ponce Toledo R.I."/>
            <person name="Rodrigues Oliveira T."/>
            <person name="Schleper C."/>
        </authorList>
    </citation>
    <scope>NUCLEOTIDE SEQUENCE [LARGE SCALE GENOMIC DNA]</scope>
    <source>
        <strain evidence="4 5">B35</strain>
    </source>
</reference>
<keyword evidence="1 2" id="KW-0129">CBS domain</keyword>
<keyword evidence="5" id="KW-1185">Reference proteome</keyword>
<name>A0ABV4JZV6_9BACT</name>
<dbReference type="Gene3D" id="3.10.580.10">
    <property type="entry name" value="CBS-domain"/>
    <property type="match status" value="1"/>
</dbReference>
<evidence type="ECO:0000313" key="4">
    <source>
        <dbReference type="EMBL" id="MEZ6855073.1"/>
    </source>
</evidence>
<gene>
    <name evidence="4" type="ORF">AB2Z07_16520</name>
</gene>
<proteinExistence type="predicted"/>
<feature type="domain" description="CBS" evidence="3">
    <location>
        <begin position="58"/>
        <end position="114"/>
    </location>
</feature>
<sequence>MKIQCDPLILTEEDILKAMEALQGYVDITPGTFKEIYALSYDLALKRIRSLGKAEEIMTTPVHCLNREMSLTEAASFMSEYGISGAPVVDGKGRICGVISEKDFLHKMGLPTSAGIMSVVGECLAVNKCLVSSLRYVFVHELMSQPPIVVHKEASLTELSKIFTDRSVNRIPICNVEGVPLGIVTRSDLVSSICQMV</sequence>
<comment type="caution">
    <text evidence="4">The sequence shown here is derived from an EMBL/GenBank/DDBJ whole genome shotgun (WGS) entry which is preliminary data.</text>
</comment>
<evidence type="ECO:0000256" key="1">
    <source>
        <dbReference type="ARBA" id="ARBA00023122"/>
    </source>
</evidence>
<dbReference type="InterPro" id="IPR046342">
    <property type="entry name" value="CBS_dom_sf"/>
</dbReference>
<dbReference type="SUPFAM" id="SSF54631">
    <property type="entry name" value="CBS-domain pair"/>
    <property type="match status" value="1"/>
</dbReference>
<dbReference type="CDD" id="cd02205">
    <property type="entry name" value="CBS_pair_SF"/>
    <property type="match status" value="1"/>
</dbReference>
<dbReference type="PROSITE" id="PS51371">
    <property type="entry name" value="CBS"/>
    <property type="match status" value="2"/>
</dbReference>